<dbReference type="AlphaFoldDB" id="A0A2T4MYB9"/>
<accession>A0A2T4MYB9</accession>
<dbReference type="EMBL" id="PZKL01000041">
    <property type="protein sequence ID" value="PTH79587.1"/>
    <property type="molecule type" value="Genomic_DNA"/>
</dbReference>
<evidence type="ECO:0000256" key="1">
    <source>
        <dbReference type="SAM" id="Phobius"/>
    </source>
</evidence>
<evidence type="ECO:0000313" key="2">
    <source>
        <dbReference type="EMBL" id="PTH79587.1"/>
    </source>
</evidence>
<comment type="caution">
    <text evidence="2">The sequence shown here is derived from an EMBL/GenBank/DDBJ whole genome shotgun (WGS) entry which is preliminary data.</text>
</comment>
<gene>
    <name evidence="2" type="ORF">DAA48_19165</name>
</gene>
<protein>
    <submittedName>
        <fullName evidence="2">Uncharacterized protein</fullName>
    </submittedName>
</protein>
<evidence type="ECO:0000313" key="3">
    <source>
        <dbReference type="Proteomes" id="UP000241986"/>
    </source>
</evidence>
<reference evidence="2 3" key="1">
    <citation type="submission" date="2018-03" db="EMBL/GenBank/DDBJ databases">
        <title>Aeromonas veronii whole genome sequencing and analysis.</title>
        <authorList>
            <person name="Xie H."/>
            <person name="Liu T."/>
            <person name="Wang K."/>
        </authorList>
    </citation>
    <scope>NUCLEOTIDE SEQUENCE [LARGE SCALE GENOMIC DNA]</scope>
    <source>
        <strain evidence="2 3">XH.VA.1</strain>
    </source>
</reference>
<organism evidence="2 3">
    <name type="scientific">Aeromonas veronii</name>
    <dbReference type="NCBI Taxonomy" id="654"/>
    <lineage>
        <taxon>Bacteria</taxon>
        <taxon>Pseudomonadati</taxon>
        <taxon>Pseudomonadota</taxon>
        <taxon>Gammaproteobacteria</taxon>
        <taxon>Aeromonadales</taxon>
        <taxon>Aeromonadaceae</taxon>
        <taxon>Aeromonas</taxon>
    </lineage>
</organism>
<keyword evidence="1" id="KW-0472">Membrane</keyword>
<sequence>MAECIWPCLAVDLTQSFLVKKRAGSLLVKGYDSPLFIAFLYFADVLFAQRLYYGIWVFFVTAERRFIDTDGPAMTAVVFAAISNALKLRDKPRGI</sequence>
<name>A0A2T4MYB9_AERVE</name>
<proteinExistence type="predicted"/>
<dbReference type="Proteomes" id="UP000241986">
    <property type="component" value="Unassembled WGS sequence"/>
</dbReference>
<keyword evidence="1" id="KW-0812">Transmembrane</keyword>
<keyword evidence="1" id="KW-1133">Transmembrane helix</keyword>
<feature type="transmembrane region" description="Helical" evidence="1">
    <location>
        <begin position="35"/>
        <end position="59"/>
    </location>
</feature>